<protein>
    <submittedName>
        <fullName evidence="2">Short-chain dehydrogenase</fullName>
    </submittedName>
</protein>
<feature type="transmembrane region" description="Helical" evidence="1">
    <location>
        <begin position="176"/>
        <end position="196"/>
    </location>
</feature>
<feature type="transmembrane region" description="Helical" evidence="1">
    <location>
        <begin position="113"/>
        <end position="134"/>
    </location>
</feature>
<feature type="transmembrane region" description="Helical" evidence="1">
    <location>
        <begin position="330"/>
        <end position="351"/>
    </location>
</feature>
<proteinExistence type="predicted"/>
<dbReference type="AlphaFoldDB" id="A0A0R3LAR8"/>
<keyword evidence="1" id="KW-0812">Transmembrane</keyword>
<feature type="transmembrane region" description="Helical" evidence="1">
    <location>
        <begin position="299"/>
        <end position="318"/>
    </location>
</feature>
<feature type="transmembrane region" description="Helical" evidence="1">
    <location>
        <begin position="146"/>
        <end position="164"/>
    </location>
</feature>
<dbReference type="EMBL" id="LLXZ01000152">
    <property type="protein sequence ID" value="KRR02815.1"/>
    <property type="molecule type" value="Genomic_DNA"/>
</dbReference>
<dbReference type="OrthoDB" id="9770040at2"/>
<evidence type="ECO:0000313" key="2">
    <source>
        <dbReference type="EMBL" id="KRR02815.1"/>
    </source>
</evidence>
<sequence>MATMQKLRAYRGPALFSYGFRPFFLFGAIYAGATVPLWLAVFAGHVALPSAFTPRDWHVHEMLFGYVGAVIAGFLLTAVPNWTGWLPIQGVPLAILFATWLAGRLAVTFSGLIGWEIALAVDAAFLALLAGAAAREIVAGRKWNNLKVVGIISLLAIVNIAFHVEAHLGGVTEYSTRLGVGLVVTLVCVIGGRIVPSFTRNWLARREPGRLPVPFDRFDAITMVVGVCAMIAWVAAPSNRFVAAVLGGAGLLHLVRLARWAGHRTVSDRLVLILHVAYAFVPAGFLLAALAAVDLVAPSVGIHAWTGGAIGSMTIAVMTRASLGHTGQALSASVATQLVYASIVVAALARICAALEPSHAIPLLMVAGVAWAGAFLGFAVVYAPLLCRARKF</sequence>
<feature type="transmembrane region" description="Helical" evidence="1">
    <location>
        <begin position="90"/>
        <end position="107"/>
    </location>
</feature>
<feature type="transmembrane region" description="Helical" evidence="1">
    <location>
        <begin position="217"/>
        <end position="235"/>
    </location>
</feature>
<dbReference type="InterPro" id="IPR010266">
    <property type="entry name" value="NnrS"/>
</dbReference>
<dbReference type="RefSeq" id="WP_057837942.1">
    <property type="nucleotide sequence ID" value="NZ_LLXZ01000152.1"/>
</dbReference>
<keyword evidence="1" id="KW-1133">Transmembrane helix</keyword>
<dbReference type="STRING" id="280332.CQ12_07025"/>
<feature type="transmembrane region" description="Helical" evidence="1">
    <location>
        <begin position="241"/>
        <end position="258"/>
    </location>
</feature>
<reference evidence="2 3" key="1">
    <citation type="submission" date="2014-03" db="EMBL/GenBank/DDBJ databases">
        <title>Bradyrhizobium valentinum sp. nov., isolated from effective nodules of Lupinus mariae-josephae, a lupine endemic of basic-lime soils in Eastern Spain.</title>
        <authorList>
            <person name="Duran D."/>
            <person name="Rey L."/>
            <person name="Navarro A."/>
            <person name="Busquets A."/>
            <person name="Imperial J."/>
            <person name="Ruiz-Argueso T."/>
        </authorList>
    </citation>
    <scope>NUCLEOTIDE SEQUENCE [LARGE SCALE GENOMIC DNA]</scope>
    <source>
        <strain evidence="2 3">PAC68</strain>
    </source>
</reference>
<feature type="transmembrane region" description="Helical" evidence="1">
    <location>
        <begin position="63"/>
        <end position="83"/>
    </location>
</feature>
<evidence type="ECO:0000313" key="3">
    <source>
        <dbReference type="Proteomes" id="UP000050863"/>
    </source>
</evidence>
<keyword evidence="3" id="KW-1185">Reference proteome</keyword>
<dbReference type="Proteomes" id="UP000050863">
    <property type="component" value="Unassembled WGS sequence"/>
</dbReference>
<organism evidence="2 3">
    <name type="scientific">Bradyrhizobium jicamae</name>
    <dbReference type="NCBI Taxonomy" id="280332"/>
    <lineage>
        <taxon>Bacteria</taxon>
        <taxon>Pseudomonadati</taxon>
        <taxon>Pseudomonadota</taxon>
        <taxon>Alphaproteobacteria</taxon>
        <taxon>Hyphomicrobiales</taxon>
        <taxon>Nitrobacteraceae</taxon>
        <taxon>Bradyrhizobium</taxon>
    </lineage>
</organism>
<feature type="transmembrane region" description="Helical" evidence="1">
    <location>
        <begin position="270"/>
        <end position="293"/>
    </location>
</feature>
<gene>
    <name evidence="2" type="ORF">CQ12_07025</name>
</gene>
<feature type="transmembrane region" description="Helical" evidence="1">
    <location>
        <begin position="20"/>
        <end position="43"/>
    </location>
</feature>
<dbReference type="Pfam" id="PF05940">
    <property type="entry name" value="NnrS"/>
    <property type="match status" value="1"/>
</dbReference>
<keyword evidence="1" id="KW-0472">Membrane</keyword>
<feature type="transmembrane region" description="Helical" evidence="1">
    <location>
        <begin position="363"/>
        <end position="387"/>
    </location>
</feature>
<evidence type="ECO:0000256" key="1">
    <source>
        <dbReference type="SAM" id="Phobius"/>
    </source>
</evidence>
<name>A0A0R3LAR8_9BRAD</name>
<accession>A0A0R3LAR8</accession>
<comment type="caution">
    <text evidence="2">The sequence shown here is derived from an EMBL/GenBank/DDBJ whole genome shotgun (WGS) entry which is preliminary data.</text>
</comment>